<keyword evidence="6" id="KW-0472">Membrane</keyword>
<dbReference type="InterPro" id="IPR043148">
    <property type="entry name" value="TagF_C"/>
</dbReference>
<dbReference type="GO" id="GO:0047355">
    <property type="term" value="F:CDP-glycerol glycerophosphotransferase activity"/>
    <property type="evidence" value="ECO:0007669"/>
    <property type="project" value="InterPro"/>
</dbReference>
<gene>
    <name evidence="7" type="ORF">H171_4770</name>
</gene>
<keyword evidence="4 7" id="KW-0808">Transferase</keyword>
<evidence type="ECO:0000313" key="7">
    <source>
        <dbReference type="EMBL" id="PJJ31130.1"/>
    </source>
</evidence>
<protein>
    <submittedName>
        <fullName evidence="7">CDP-glycerol glycerophosphotransferase</fullName>
    </submittedName>
</protein>
<keyword evidence="5" id="KW-0777">Teichoic acid biosynthesis</keyword>
<keyword evidence="3" id="KW-1003">Cell membrane</keyword>
<dbReference type="Proteomes" id="UP000231092">
    <property type="component" value="Unassembled WGS sequence"/>
</dbReference>
<evidence type="ECO:0000313" key="8">
    <source>
        <dbReference type="Proteomes" id="UP000231092"/>
    </source>
</evidence>
<evidence type="ECO:0000256" key="4">
    <source>
        <dbReference type="ARBA" id="ARBA00022679"/>
    </source>
</evidence>
<comment type="subcellular location">
    <subcellularLocation>
        <location evidence="1">Cell membrane</location>
        <topology evidence="1">Peripheral membrane protein</topology>
    </subcellularLocation>
</comment>
<dbReference type="PANTHER" id="PTHR37316">
    <property type="entry name" value="TEICHOIC ACID GLYCEROL-PHOSPHATE PRIMASE"/>
    <property type="match status" value="1"/>
</dbReference>
<dbReference type="AlphaFoldDB" id="A0A2M8ZCG9"/>
<comment type="similarity">
    <text evidence="2">Belongs to the CDP-glycerol glycerophosphotransferase family.</text>
</comment>
<dbReference type="GO" id="GO:0019350">
    <property type="term" value="P:teichoic acid biosynthetic process"/>
    <property type="evidence" value="ECO:0007669"/>
    <property type="project" value="UniProtKB-KW"/>
</dbReference>
<dbReference type="RefSeq" id="WP_100307292.1">
    <property type="nucleotide sequence ID" value="NZ_PGET01000001.1"/>
</dbReference>
<dbReference type="EMBL" id="PGET01000001">
    <property type="protein sequence ID" value="PJJ31130.1"/>
    <property type="molecule type" value="Genomic_DNA"/>
</dbReference>
<accession>A0A2M8ZCG9</accession>
<sequence>MKKLSNEERYIRKRKRKCYRTNLFYHLLRLFPINKKKIVFTTFEGDGGYCCNPRYIAEELLKKNEKFDIIWLINNMNKQFPVGIKKVKNSFFNRAYHLTTAKVWIDNSRKAFGTAKRKKQLYIQTWHAGLGFKPVGKFRGNLFPHIAYLVSEYDSKLADYVTSNSEWCTKLYPEMLLYNGNIVKTGSPRCDIFINRREEIYKHIRECYHIPQDIKIVLFAPTFRGGSQKGKRQVFTEESTIDFSRLVNALEQKFGGIWFVFLRLHPQLAAHLNQFPLTNGVENMIDVSQADDMNELAAASDVLITDYSSSAFDVINMYMPVFLYADDLEIYTEERGRLMWDMYSLPFSVAKDNDELVENIMGFDNEEYRRKIDEFLQEHGVVEDGHASERVVGLIERFINKDK</sequence>
<dbReference type="SUPFAM" id="SSF53756">
    <property type="entry name" value="UDP-Glycosyltransferase/glycogen phosphorylase"/>
    <property type="match status" value="1"/>
</dbReference>
<reference evidence="7 8" key="1">
    <citation type="submission" date="2017-11" db="EMBL/GenBank/DDBJ databases">
        <title>Understudied soil microbes with underappreciated capabilities: Untangling the Clostridium saccharolyticum group.</title>
        <authorList>
            <person name="Leschine S."/>
        </authorList>
    </citation>
    <scope>NUCLEOTIDE SEQUENCE [LARGE SCALE GENOMIC DNA]</scope>
    <source>
        <strain evidence="7 8">18A</strain>
    </source>
</reference>
<dbReference type="InterPro" id="IPR007554">
    <property type="entry name" value="Glycerophosphate_synth"/>
</dbReference>
<dbReference type="InterPro" id="IPR043149">
    <property type="entry name" value="TagF_N"/>
</dbReference>
<dbReference type="PANTHER" id="PTHR37316:SF3">
    <property type="entry name" value="TEICHOIC ACID GLYCEROL-PHOSPHATE TRANSFERASE"/>
    <property type="match status" value="1"/>
</dbReference>
<organism evidence="7 8">
    <name type="scientific">[Clostridium] celerecrescens 18A</name>
    <dbReference type="NCBI Taxonomy" id="1286362"/>
    <lineage>
        <taxon>Bacteria</taxon>
        <taxon>Bacillati</taxon>
        <taxon>Bacillota</taxon>
        <taxon>Clostridia</taxon>
        <taxon>Lachnospirales</taxon>
        <taxon>Lachnospiraceae</taxon>
        <taxon>Lacrimispora</taxon>
    </lineage>
</organism>
<evidence type="ECO:0000256" key="6">
    <source>
        <dbReference type="ARBA" id="ARBA00023136"/>
    </source>
</evidence>
<dbReference type="Gene3D" id="3.40.50.11820">
    <property type="match status" value="1"/>
</dbReference>
<evidence type="ECO:0000256" key="2">
    <source>
        <dbReference type="ARBA" id="ARBA00010488"/>
    </source>
</evidence>
<dbReference type="Gene3D" id="3.40.50.12580">
    <property type="match status" value="1"/>
</dbReference>
<name>A0A2M8ZCG9_9FIRM</name>
<dbReference type="InterPro" id="IPR051612">
    <property type="entry name" value="Teichoic_Acid_Biosynth"/>
</dbReference>
<proteinExistence type="inferred from homology"/>
<comment type="caution">
    <text evidence="7">The sequence shown here is derived from an EMBL/GenBank/DDBJ whole genome shotgun (WGS) entry which is preliminary data.</text>
</comment>
<dbReference type="GO" id="GO:0005886">
    <property type="term" value="C:plasma membrane"/>
    <property type="evidence" value="ECO:0007669"/>
    <property type="project" value="UniProtKB-SubCell"/>
</dbReference>
<evidence type="ECO:0000256" key="1">
    <source>
        <dbReference type="ARBA" id="ARBA00004202"/>
    </source>
</evidence>
<evidence type="ECO:0000256" key="3">
    <source>
        <dbReference type="ARBA" id="ARBA00022475"/>
    </source>
</evidence>
<dbReference type="OrthoDB" id="9807097at2"/>
<evidence type="ECO:0000256" key="5">
    <source>
        <dbReference type="ARBA" id="ARBA00022944"/>
    </source>
</evidence>
<dbReference type="Pfam" id="PF04464">
    <property type="entry name" value="Glyphos_transf"/>
    <property type="match status" value="1"/>
</dbReference>